<dbReference type="PANTHER" id="PTHR33375:SF1">
    <property type="entry name" value="CHROMOSOME-PARTITIONING PROTEIN PARB-RELATED"/>
    <property type="match status" value="1"/>
</dbReference>
<dbReference type="InterPro" id="IPR003115">
    <property type="entry name" value="ParB_N"/>
</dbReference>
<dbReference type="GO" id="GO:0007059">
    <property type="term" value="P:chromosome segregation"/>
    <property type="evidence" value="ECO:0007669"/>
    <property type="project" value="UniProtKB-KW"/>
</dbReference>
<dbReference type="SMART" id="SM00470">
    <property type="entry name" value="ParB"/>
    <property type="match status" value="1"/>
</dbReference>
<dbReference type="NCBIfam" id="TIGR00180">
    <property type="entry name" value="parB_part"/>
    <property type="match status" value="1"/>
</dbReference>
<dbReference type="InterPro" id="IPR050336">
    <property type="entry name" value="Chromosome_partition/occlusion"/>
</dbReference>
<dbReference type="PANTHER" id="PTHR33375">
    <property type="entry name" value="CHROMOSOME-PARTITIONING PROTEIN PARB-RELATED"/>
    <property type="match status" value="1"/>
</dbReference>
<organism evidence="5">
    <name type="scientific">Streptomyces sp. NBC_00008</name>
    <dbReference type="NCBI Taxonomy" id="2903610"/>
    <lineage>
        <taxon>Bacteria</taxon>
        <taxon>Bacillati</taxon>
        <taxon>Actinomycetota</taxon>
        <taxon>Actinomycetes</taxon>
        <taxon>Kitasatosporales</taxon>
        <taxon>Streptomycetaceae</taxon>
        <taxon>Streptomyces</taxon>
    </lineage>
</organism>
<dbReference type="InterPro" id="IPR041468">
    <property type="entry name" value="HTH_ParB/Spo0J"/>
</dbReference>
<sequence>MATKKPWAELLDGPGKATKSDRTTERAAAPEAPPTTVYMHTVIGNPGNPRTDLDYTDEDAEFRELKSSMRSVGQLQPAVAMSSAAFRQAKPEHAESLGDADWVIVLGNRRYHAAKQLGWTKFEIRVRDRLGHAEDDKVDEAVIIENIHRKNIPPYKEAEFLQRMVERHGSQEKVAERIGKSQMYVSNRLTLLNLTPELRDVVDNKQIKVKTAQQISRIKDPAAQKAKAAEEILKSSQPRKPRKERKSTANDEHLQNPVLTPALADAKRSAEDEAPDGPADHDGPPQNRVPEPRPSHTTGDEREPYAPPGLPWDDGATLMDTAFQKLDSAQRSAFIQRYFVLSRGVDTVTADLKGTLTPQARASLATILRAVADGLLDEAES</sequence>
<evidence type="ECO:0000256" key="2">
    <source>
        <dbReference type="ARBA" id="ARBA00022829"/>
    </source>
</evidence>
<dbReference type="GO" id="GO:0003677">
    <property type="term" value="F:DNA binding"/>
    <property type="evidence" value="ECO:0007669"/>
    <property type="project" value="InterPro"/>
</dbReference>
<dbReference type="InterPro" id="IPR036086">
    <property type="entry name" value="ParB/Sulfiredoxin_sf"/>
</dbReference>
<name>A0AAU2W3N6_9ACTN</name>
<reference evidence="5" key="1">
    <citation type="submission" date="2022-10" db="EMBL/GenBank/DDBJ databases">
        <title>The complete genomes of actinobacterial strains from the NBC collection.</title>
        <authorList>
            <person name="Joergensen T.S."/>
            <person name="Alvarez Arevalo M."/>
            <person name="Sterndorff E.B."/>
            <person name="Faurdal D."/>
            <person name="Vuksanovic O."/>
            <person name="Mourched A.-S."/>
            <person name="Charusanti P."/>
            <person name="Shaw S."/>
            <person name="Blin K."/>
            <person name="Weber T."/>
        </authorList>
    </citation>
    <scope>NUCLEOTIDE SEQUENCE</scope>
    <source>
        <strain evidence="5">NBC_00008</strain>
        <plasmid evidence="5">unnamed2</plasmid>
    </source>
</reference>
<dbReference type="Pfam" id="PF17762">
    <property type="entry name" value="HTH_ParB"/>
    <property type="match status" value="1"/>
</dbReference>
<dbReference type="SUPFAM" id="SSF110849">
    <property type="entry name" value="ParB/Sulfiredoxin"/>
    <property type="match status" value="1"/>
</dbReference>
<dbReference type="SUPFAM" id="SSF109709">
    <property type="entry name" value="KorB DNA-binding domain-like"/>
    <property type="match status" value="1"/>
</dbReference>
<dbReference type="Pfam" id="PF02195">
    <property type="entry name" value="ParB_N"/>
    <property type="match status" value="1"/>
</dbReference>
<feature type="domain" description="ParB-like N-terminal" evidence="4">
    <location>
        <begin position="35"/>
        <end position="147"/>
    </location>
</feature>
<dbReference type="Gene3D" id="3.90.1530.30">
    <property type="match status" value="1"/>
</dbReference>
<feature type="region of interest" description="Disordered" evidence="3">
    <location>
        <begin position="212"/>
        <end position="313"/>
    </location>
</feature>
<keyword evidence="5" id="KW-0614">Plasmid</keyword>
<feature type="compositionally biased region" description="Basic and acidic residues" evidence="3">
    <location>
        <begin position="290"/>
        <end position="304"/>
    </location>
</feature>
<dbReference type="GO" id="GO:0005694">
    <property type="term" value="C:chromosome"/>
    <property type="evidence" value="ECO:0007669"/>
    <property type="project" value="TreeGrafter"/>
</dbReference>
<evidence type="ECO:0000259" key="4">
    <source>
        <dbReference type="SMART" id="SM00470"/>
    </source>
</evidence>
<proteinExistence type="inferred from homology"/>
<accession>A0AAU2W3N6</accession>
<evidence type="ECO:0000313" key="5">
    <source>
        <dbReference type="EMBL" id="WTW74231.1"/>
    </source>
</evidence>
<protein>
    <submittedName>
        <fullName evidence="5">ParB/RepB/Spo0J family partition protein</fullName>
    </submittedName>
</protein>
<evidence type="ECO:0000256" key="3">
    <source>
        <dbReference type="SAM" id="MobiDB-lite"/>
    </source>
</evidence>
<dbReference type="RefSeq" id="WP_331724941.1">
    <property type="nucleotide sequence ID" value="NZ_CP108315.1"/>
</dbReference>
<dbReference type="AlphaFoldDB" id="A0AAU2W3N6"/>
<feature type="region of interest" description="Disordered" evidence="3">
    <location>
        <begin position="1"/>
        <end position="34"/>
    </location>
</feature>
<dbReference type="Gene3D" id="1.10.10.2830">
    <property type="match status" value="1"/>
</dbReference>
<dbReference type="EMBL" id="CP108315">
    <property type="protein sequence ID" value="WTW74231.1"/>
    <property type="molecule type" value="Genomic_DNA"/>
</dbReference>
<feature type="compositionally biased region" description="Basic and acidic residues" evidence="3">
    <location>
        <begin position="217"/>
        <end position="233"/>
    </location>
</feature>
<dbReference type="InterPro" id="IPR004437">
    <property type="entry name" value="ParB/RepB/Spo0J"/>
</dbReference>
<gene>
    <name evidence="5" type="ORF">OG398_38810</name>
</gene>
<evidence type="ECO:0000256" key="1">
    <source>
        <dbReference type="ARBA" id="ARBA00006295"/>
    </source>
</evidence>
<geneLocation type="plasmid" evidence="5">
    <name>unnamed2</name>
</geneLocation>
<keyword evidence="2" id="KW-0159">Chromosome partition</keyword>
<comment type="similarity">
    <text evidence="1">Belongs to the ParB family.</text>
</comment>